<keyword evidence="4 9" id="KW-0997">Cell inner membrane</keyword>
<dbReference type="GeneID" id="89457792"/>
<evidence type="ECO:0000256" key="9">
    <source>
        <dbReference type="RuleBase" id="RU369079"/>
    </source>
</evidence>
<gene>
    <name evidence="11" type="ORF">Q4490_07580</name>
</gene>
<dbReference type="AlphaFoldDB" id="A0AAW7XJ69"/>
<feature type="transmembrane region" description="Helical" evidence="9">
    <location>
        <begin position="62"/>
        <end position="84"/>
    </location>
</feature>
<keyword evidence="5 9" id="KW-0812">Transmembrane</keyword>
<keyword evidence="3" id="KW-1003">Cell membrane</keyword>
<evidence type="ECO:0000256" key="1">
    <source>
        <dbReference type="ARBA" id="ARBA00004429"/>
    </source>
</evidence>
<feature type="transmembrane region" description="Helical" evidence="9">
    <location>
        <begin position="156"/>
        <end position="177"/>
    </location>
</feature>
<dbReference type="GO" id="GO:0022857">
    <property type="term" value="F:transmembrane transporter activity"/>
    <property type="evidence" value="ECO:0007669"/>
    <property type="project" value="UniProtKB-UniRule"/>
</dbReference>
<reference evidence="11" key="1">
    <citation type="submission" date="2023-07" db="EMBL/GenBank/DDBJ databases">
        <title>Genome content predicts the carbon catabolic preferences of heterotrophic bacteria.</title>
        <authorList>
            <person name="Gralka M."/>
        </authorList>
    </citation>
    <scope>NUCLEOTIDE SEQUENCE</scope>
    <source>
        <strain evidence="11">I2M16</strain>
    </source>
</reference>
<dbReference type="PANTHER" id="PTHR35011">
    <property type="entry name" value="2,3-DIKETO-L-GULONATE TRAP TRANSPORTER SMALL PERMEASE PROTEIN YIAM"/>
    <property type="match status" value="1"/>
</dbReference>
<comment type="caution">
    <text evidence="11">The sequence shown here is derived from an EMBL/GenBank/DDBJ whole genome shotgun (WGS) entry which is preliminary data.</text>
</comment>
<protein>
    <recommendedName>
        <fullName evidence="9">TRAP transporter small permease protein</fullName>
    </recommendedName>
</protein>
<keyword evidence="7 9" id="KW-0472">Membrane</keyword>
<evidence type="ECO:0000313" key="11">
    <source>
        <dbReference type="EMBL" id="MDO6453423.1"/>
    </source>
</evidence>
<comment type="subcellular location">
    <subcellularLocation>
        <location evidence="1 9">Cell inner membrane</location>
        <topology evidence="1 9">Multi-pass membrane protein</topology>
    </subcellularLocation>
</comment>
<dbReference type="PANTHER" id="PTHR35011:SF4">
    <property type="entry name" value="SLL1102 PROTEIN"/>
    <property type="match status" value="1"/>
</dbReference>
<keyword evidence="6 9" id="KW-1133">Transmembrane helix</keyword>
<evidence type="ECO:0000256" key="3">
    <source>
        <dbReference type="ARBA" id="ARBA00022475"/>
    </source>
</evidence>
<organism evidence="11 12">
    <name type="scientific">Neptunomonas phycophila</name>
    <dbReference type="NCBI Taxonomy" id="1572645"/>
    <lineage>
        <taxon>Bacteria</taxon>
        <taxon>Pseudomonadati</taxon>
        <taxon>Pseudomonadota</taxon>
        <taxon>Gammaproteobacteria</taxon>
        <taxon>Oceanospirillales</taxon>
        <taxon>Oceanospirillaceae</taxon>
        <taxon>Neptunomonas</taxon>
    </lineage>
</organism>
<evidence type="ECO:0000256" key="6">
    <source>
        <dbReference type="ARBA" id="ARBA00022989"/>
    </source>
</evidence>
<dbReference type="Pfam" id="PF04290">
    <property type="entry name" value="DctQ"/>
    <property type="match status" value="1"/>
</dbReference>
<evidence type="ECO:0000313" key="12">
    <source>
        <dbReference type="Proteomes" id="UP001169862"/>
    </source>
</evidence>
<accession>A0AAW7XJ69</accession>
<evidence type="ECO:0000256" key="7">
    <source>
        <dbReference type="ARBA" id="ARBA00023136"/>
    </source>
</evidence>
<comment type="similarity">
    <text evidence="8 9">Belongs to the TRAP transporter small permease family.</text>
</comment>
<dbReference type="Proteomes" id="UP001169862">
    <property type="component" value="Unassembled WGS sequence"/>
</dbReference>
<evidence type="ECO:0000256" key="2">
    <source>
        <dbReference type="ARBA" id="ARBA00022448"/>
    </source>
</evidence>
<comment type="function">
    <text evidence="9">Part of the tripartite ATP-independent periplasmic (TRAP) transport system.</text>
</comment>
<dbReference type="RefSeq" id="WP_178969518.1">
    <property type="nucleotide sequence ID" value="NZ_CP041336.1"/>
</dbReference>
<keyword evidence="2 9" id="KW-0813">Transport</keyword>
<feature type="transmembrane region" description="Helical" evidence="9">
    <location>
        <begin position="34"/>
        <end position="56"/>
    </location>
</feature>
<evidence type="ECO:0000256" key="8">
    <source>
        <dbReference type="ARBA" id="ARBA00038436"/>
    </source>
</evidence>
<dbReference type="EMBL" id="JAUOPG010000004">
    <property type="protein sequence ID" value="MDO6453423.1"/>
    <property type="molecule type" value="Genomic_DNA"/>
</dbReference>
<feature type="transmembrane region" description="Helical" evidence="9">
    <location>
        <begin position="105"/>
        <end position="126"/>
    </location>
</feature>
<name>A0AAW7XJ69_9GAMM</name>
<evidence type="ECO:0000259" key="10">
    <source>
        <dbReference type="Pfam" id="PF04290"/>
    </source>
</evidence>
<evidence type="ECO:0000256" key="4">
    <source>
        <dbReference type="ARBA" id="ARBA00022519"/>
    </source>
</evidence>
<sequence length="194" mass="21908">MQSTDHLGGTPDHSPDDEQGRNLLDRLILRIGNLLSLLFIFTVAISFYEIVMRYIFNAPTMWVHESASFIGGSLFVVGGAYALANNKHVRVVLIYDQVSERTRHYLNIFHHLAGLAFTGMLVYGAWEITYSSWVTPFGDIRLETSGSAWDPAFPSLLKAVILVVVCIMFIQFLLHLINEVARLKALTHRGRHHV</sequence>
<dbReference type="GO" id="GO:0005886">
    <property type="term" value="C:plasma membrane"/>
    <property type="evidence" value="ECO:0007669"/>
    <property type="project" value="UniProtKB-SubCell"/>
</dbReference>
<dbReference type="InterPro" id="IPR007387">
    <property type="entry name" value="TRAP_DctQ"/>
</dbReference>
<dbReference type="InterPro" id="IPR055348">
    <property type="entry name" value="DctQ"/>
</dbReference>
<comment type="subunit">
    <text evidence="9">The complex comprises the extracytoplasmic solute receptor protein and the two transmembrane proteins.</text>
</comment>
<feature type="domain" description="Tripartite ATP-independent periplasmic transporters DctQ component" evidence="10">
    <location>
        <begin position="43"/>
        <end position="176"/>
    </location>
</feature>
<evidence type="ECO:0000256" key="5">
    <source>
        <dbReference type="ARBA" id="ARBA00022692"/>
    </source>
</evidence>
<proteinExistence type="inferred from homology"/>